<keyword evidence="2" id="KW-1185">Reference proteome</keyword>
<evidence type="ECO:0000313" key="1">
    <source>
        <dbReference type="EMBL" id="PQL94133.1"/>
    </source>
</evidence>
<dbReference type="Proteomes" id="UP000238042">
    <property type="component" value="Unassembled WGS sequence"/>
</dbReference>
<proteinExistence type="predicted"/>
<accession>A0A2S8AF22</accession>
<dbReference type="RefSeq" id="WP_105246240.1">
    <property type="nucleotide sequence ID" value="NZ_PSZM01000025.1"/>
</dbReference>
<reference evidence="1 2" key="1">
    <citation type="submission" date="2018-02" db="EMBL/GenBank/DDBJ databases">
        <title>Genome sequences of Apibacter spp., gut symbionts of Asian honey bees.</title>
        <authorList>
            <person name="Kwong W.K."/>
            <person name="Steele M.I."/>
            <person name="Moran N.A."/>
        </authorList>
    </citation>
    <scope>NUCLEOTIDE SEQUENCE [LARGE SCALE GENOMIC DNA]</scope>
    <source>
        <strain evidence="2">wkB301</strain>
    </source>
</reference>
<sequence length="71" mass="8604">MQVGRITIYFIKNKTFIDSHVICHTLAMQKITPNKQNEQVKIKTWGIRCMMYDTRMRIFFLRRKQVLIKAE</sequence>
<comment type="caution">
    <text evidence="1">The sequence shown here is derived from an EMBL/GenBank/DDBJ whole genome shotgun (WGS) entry which is preliminary data.</text>
</comment>
<dbReference type="EMBL" id="PSZM01000025">
    <property type="protein sequence ID" value="PQL94133.1"/>
    <property type="molecule type" value="Genomic_DNA"/>
</dbReference>
<evidence type="ECO:0000313" key="2">
    <source>
        <dbReference type="Proteomes" id="UP000238042"/>
    </source>
</evidence>
<name>A0A2S8AF22_9FLAO</name>
<organism evidence="1 2">
    <name type="scientific">Apibacter adventoris</name>
    <dbReference type="NCBI Taxonomy" id="1679466"/>
    <lineage>
        <taxon>Bacteria</taxon>
        <taxon>Pseudomonadati</taxon>
        <taxon>Bacteroidota</taxon>
        <taxon>Flavobacteriia</taxon>
        <taxon>Flavobacteriales</taxon>
        <taxon>Weeksellaceae</taxon>
        <taxon>Apibacter</taxon>
    </lineage>
</organism>
<dbReference type="AlphaFoldDB" id="A0A2S8AF22"/>
<protein>
    <submittedName>
        <fullName evidence="1">Uncharacterized protein</fullName>
    </submittedName>
</protein>
<gene>
    <name evidence="1" type="ORF">C4S77_04050</name>
</gene>